<reference evidence="2" key="1">
    <citation type="journal article" date="2017" name="Nat. Commun.">
        <title>The asparagus genome sheds light on the origin and evolution of a young Y chromosome.</title>
        <authorList>
            <person name="Harkess A."/>
            <person name="Zhou J."/>
            <person name="Xu C."/>
            <person name="Bowers J.E."/>
            <person name="Van der Hulst R."/>
            <person name="Ayyampalayam S."/>
            <person name="Mercati F."/>
            <person name="Riccardi P."/>
            <person name="McKain M.R."/>
            <person name="Kakrana A."/>
            <person name="Tang H."/>
            <person name="Ray J."/>
            <person name="Groenendijk J."/>
            <person name="Arikit S."/>
            <person name="Mathioni S.M."/>
            <person name="Nakano M."/>
            <person name="Shan H."/>
            <person name="Telgmann-Rauber A."/>
            <person name="Kanno A."/>
            <person name="Yue Z."/>
            <person name="Chen H."/>
            <person name="Li W."/>
            <person name="Chen Y."/>
            <person name="Xu X."/>
            <person name="Zhang Y."/>
            <person name="Luo S."/>
            <person name="Chen H."/>
            <person name="Gao J."/>
            <person name="Mao Z."/>
            <person name="Pires J.C."/>
            <person name="Luo M."/>
            <person name="Kudrna D."/>
            <person name="Wing R.A."/>
            <person name="Meyers B.C."/>
            <person name="Yi K."/>
            <person name="Kong H."/>
            <person name="Lavrijsen P."/>
            <person name="Sunseri F."/>
            <person name="Falavigna A."/>
            <person name="Ye Y."/>
            <person name="Leebens-Mack J.H."/>
            <person name="Chen G."/>
        </authorList>
    </citation>
    <scope>NUCLEOTIDE SEQUENCE [LARGE SCALE GENOMIC DNA]</scope>
    <source>
        <strain evidence="2">cv. DH0086</strain>
    </source>
</reference>
<keyword evidence="2" id="KW-1185">Reference proteome</keyword>
<proteinExistence type="predicted"/>
<accession>A0A5P1EHS5</accession>
<protein>
    <submittedName>
        <fullName evidence="1">Uncharacterized protein</fullName>
    </submittedName>
</protein>
<dbReference type="SUPFAM" id="SSF89124">
    <property type="entry name" value="Nop domain"/>
    <property type="match status" value="1"/>
</dbReference>
<dbReference type="Proteomes" id="UP000243459">
    <property type="component" value="Chromosome 7"/>
</dbReference>
<dbReference type="Gramene" id="ONK65293">
    <property type="protein sequence ID" value="ONK65293"/>
    <property type="gene ID" value="A4U43_C07F35640"/>
</dbReference>
<evidence type="ECO:0000313" key="2">
    <source>
        <dbReference type="Proteomes" id="UP000243459"/>
    </source>
</evidence>
<gene>
    <name evidence="1" type="ORF">A4U43_C07F35640</name>
</gene>
<dbReference type="InterPro" id="IPR036070">
    <property type="entry name" value="Nop_dom_sf"/>
</dbReference>
<dbReference type="EMBL" id="CM007387">
    <property type="protein sequence ID" value="ONK65293.1"/>
    <property type="molecule type" value="Genomic_DNA"/>
</dbReference>
<evidence type="ECO:0000313" key="1">
    <source>
        <dbReference type="EMBL" id="ONK65293.1"/>
    </source>
</evidence>
<name>A0A5P1EHS5_ASPOF</name>
<organism evidence="1 2">
    <name type="scientific">Asparagus officinalis</name>
    <name type="common">Garden asparagus</name>
    <dbReference type="NCBI Taxonomy" id="4686"/>
    <lineage>
        <taxon>Eukaryota</taxon>
        <taxon>Viridiplantae</taxon>
        <taxon>Streptophyta</taxon>
        <taxon>Embryophyta</taxon>
        <taxon>Tracheophyta</taxon>
        <taxon>Spermatophyta</taxon>
        <taxon>Magnoliopsida</taxon>
        <taxon>Liliopsida</taxon>
        <taxon>Asparagales</taxon>
        <taxon>Asparagaceae</taxon>
        <taxon>Asparagoideae</taxon>
        <taxon>Asparagus</taxon>
    </lineage>
</organism>
<dbReference type="AlphaFoldDB" id="A0A5P1EHS5"/>
<sequence length="129" mass="13860">MRREGNFPVLLRAGLAGSPRTFARSSEMGLAEMSADDVALLGARRVGGVYVEEIDIVRSKGRRARGAVARHVGMAARLDVEGKDPTGEEGREMMQRIREDLDGACSDDGACFDGNSSGIATVCLRVRTF</sequence>